<dbReference type="EMBL" id="FNEK01000008">
    <property type="protein sequence ID" value="SDI85519.1"/>
    <property type="molecule type" value="Genomic_DNA"/>
</dbReference>
<comment type="similarity">
    <text evidence="1">Belongs to the HyuE racemase family.</text>
</comment>
<evidence type="ECO:0000256" key="1">
    <source>
        <dbReference type="ARBA" id="ARBA00038414"/>
    </source>
</evidence>
<keyword evidence="3" id="KW-1185">Reference proteome</keyword>
<evidence type="ECO:0000313" key="2">
    <source>
        <dbReference type="EMBL" id="SDI85519.1"/>
    </source>
</evidence>
<name>A0A1G8NZ86_9RHOB</name>
<dbReference type="SUPFAM" id="SSF53681">
    <property type="entry name" value="Aspartate/glutamate racemase"/>
    <property type="match status" value="1"/>
</dbReference>
<protein>
    <submittedName>
        <fullName evidence="2">Allantoin racemase</fullName>
    </submittedName>
</protein>
<dbReference type="InterPro" id="IPR053714">
    <property type="entry name" value="Iso_Racemase_Enz_sf"/>
</dbReference>
<dbReference type="AlphaFoldDB" id="A0A1G8NZ86"/>
<dbReference type="RefSeq" id="WP_093151262.1">
    <property type="nucleotide sequence ID" value="NZ_FNEK01000008.1"/>
</dbReference>
<dbReference type="InterPro" id="IPR015942">
    <property type="entry name" value="Asp/Glu/hydantoin_racemase"/>
</dbReference>
<dbReference type="Proteomes" id="UP000199382">
    <property type="component" value="Unassembled WGS sequence"/>
</dbReference>
<gene>
    <name evidence="2" type="ORF">SAMN04488026_100827</name>
</gene>
<dbReference type="InterPro" id="IPR052186">
    <property type="entry name" value="Hydantoin_racemase-like"/>
</dbReference>
<organism evidence="2 3">
    <name type="scientific">Aliiruegeria lutimaris</name>
    <dbReference type="NCBI Taxonomy" id="571298"/>
    <lineage>
        <taxon>Bacteria</taxon>
        <taxon>Pseudomonadati</taxon>
        <taxon>Pseudomonadota</taxon>
        <taxon>Alphaproteobacteria</taxon>
        <taxon>Rhodobacterales</taxon>
        <taxon>Roseobacteraceae</taxon>
        <taxon>Aliiruegeria</taxon>
    </lineage>
</organism>
<dbReference type="STRING" id="571298.SAMN04488026_100827"/>
<dbReference type="GO" id="GO:0047661">
    <property type="term" value="F:amino-acid racemase activity"/>
    <property type="evidence" value="ECO:0007669"/>
    <property type="project" value="InterPro"/>
</dbReference>
<dbReference type="Pfam" id="PF01177">
    <property type="entry name" value="Asp_Glu_race"/>
    <property type="match status" value="1"/>
</dbReference>
<evidence type="ECO:0000313" key="3">
    <source>
        <dbReference type="Proteomes" id="UP000199382"/>
    </source>
</evidence>
<dbReference type="OrthoDB" id="9791723at2"/>
<reference evidence="2 3" key="1">
    <citation type="submission" date="2016-10" db="EMBL/GenBank/DDBJ databases">
        <authorList>
            <person name="de Groot N.N."/>
        </authorList>
    </citation>
    <scope>NUCLEOTIDE SEQUENCE [LARGE SCALE GENOMIC DNA]</scope>
    <source>
        <strain evidence="2 3">DSM 25294</strain>
    </source>
</reference>
<dbReference type="InterPro" id="IPR001920">
    <property type="entry name" value="Asp/Glu_race"/>
</dbReference>
<dbReference type="PANTHER" id="PTHR28047:SF5">
    <property type="entry name" value="PROTEIN DCG1"/>
    <property type="match status" value="1"/>
</dbReference>
<dbReference type="PANTHER" id="PTHR28047">
    <property type="entry name" value="PROTEIN DCG1"/>
    <property type="match status" value="1"/>
</dbReference>
<sequence>MRVLIINPNSTDSMTQSMVEAARVAEPDIDVLGWTSHDGPPAIQGPEDGAAAVPPLLDLVGRVGAEIDCVIIGCFDDTGLDDARRIAPCPVIGIGQAAFHMSALRGMRFSVVTTLSVSVPVIEENIERYGMGGFLGRVHASELPVLETEDQSGSATGRIVQTSRDAIAEGNCDCIILGCGGMSHLAPGIQRELAQPVIDGVTAAARLARAISRD</sequence>
<dbReference type="Gene3D" id="3.40.50.12500">
    <property type="match status" value="1"/>
</dbReference>
<accession>A0A1G8NZ86</accession>
<proteinExistence type="inferred from homology"/>